<accession>T1KDT9</accession>
<protein>
    <submittedName>
        <fullName evidence="1">Uncharacterized protein</fullName>
    </submittedName>
</protein>
<sequence length="531" mass="58724">MNLISVNSLEAQFYCFISFHLWLGVYCQALCGKQDFYFHFTSVDPKEIVSINEKISIYFQAEVASIKDLNVTFNDSLGATIFCLNKVYTTIDPMNSMVSCTTGTFDNFIFGSPLDLVTIIYCGNTVDLQITANVSKVIDPEIEDYTKYVFMGEQSNVILNYANIHEKHINSTSLSYKETYANIYKCDRVSFKNKAHRFKCLVPQFNQTQGLVNGTIVDFVVSLTGRDWKTLKLSVLPMPTIEGTLGSTFAGALNPISIIGSGFSPLFASQLLLVTSKSKTPNKCSYFNETHLRCIAAHGLTPVNLATQFTAIEIFDATRKEVTPCTKVRFTSVSTLTCEPVVYLSPDDPYHNHVTLKISSWQITHCINCPTSASSYSKTFIVVGILSAFLLSIATAIIVCNQLETSNSLGVFKPRKPLGKALGRPLAKPVVEPVVKSEVESLSNSEIVPLIKSTVEPLAKSEVEPLAKPLAKPVVESVVKSEIEPLSKSEVEPLDKSEVDAVKTLVKPLVKTHNKRQVSFLISHKDNHRPD</sequence>
<keyword evidence="2" id="KW-1185">Reference proteome</keyword>
<dbReference type="Proteomes" id="UP000015104">
    <property type="component" value="Unassembled WGS sequence"/>
</dbReference>
<name>T1KDT9_TETUR</name>
<evidence type="ECO:0000313" key="1">
    <source>
        <dbReference type="EnsemblMetazoa" id="tetur09g04170.1"/>
    </source>
</evidence>
<evidence type="ECO:0000313" key="2">
    <source>
        <dbReference type="Proteomes" id="UP000015104"/>
    </source>
</evidence>
<dbReference type="EMBL" id="CAEY01002026">
    <property type="status" value="NOT_ANNOTATED_CDS"/>
    <property type="molecule type" value="Genomic_DNA"/>
</dbReference>
<dbReference type="HOGENOM" id="CLU_553586_0_0_1"/>
<dbReference type="eggNOG" id="ENOG502RUIC">
    <property type="taxonomic scope" value="Eukaryota"/>
</dbReference>
<reference evidence="1" key="2">
    <citation type="submission" date="2015-06" db="UniProtKB">
        <authorList>
            <consortium name="EnsemblMetazoa"/>
        </authorList>
    </citation>
    <scope>IDENTIFICATION</scope>
</reference>
<organism evidence="1 2">
    <name type="scientific">Tetranychus urticae</name>
    <name type="common">Two-spotted spider mite</name>
    <dbReference type="NCBI Taxonomy" id="32264"/>
    <lineage>
        <taxon>Eukaryota</taxon>
        <taxon>Metazoa</taxon>
        <taxon>Ecdysozoa</taxon>
        <taxon>Arthropoda</taxon>
        <taxon>Chelicerata</taxon>
        <taxon>Arachnida</taxon>
        <taxon>Acari</taxon>
        <taxon>Acariformes</taxon>
        <taxon>Trombidiformes</taxon>
        <taxon>Prostigmata</taxon>
        <taxon>Eleutherengona</taxon>
        <taxon>Raphignathae</taxon>
        <taxon>Tetranychoidea</taxon>
        <taxon>Tetranychidae</taxon>
        <taxon>Tetranychus</taxon>
    </lineage>
</organism>
<reference evidence="2" key="1">
    <citation type="submission" date="2011-08" db="EMBL/GenBank/DDBJ databases">
        <authorList>
            <person name="Rombauts S."/>
        </authorList>
    </citation>
    <scope>NUCLEOTIDE SEQUENCE</scope>
    <source>
        <strain evidence="2">London</strain>
    </source>
</reference>
<dbReference type="AlphaFoldDB" id="T1KDT9"/>
<proteinExistence type="predicted"/>
<dbReference type="EnsemblMetazoa" id="tetur09g04170.1">
    <property type="protein sequence ID" value="tetur09g04170.1"/>
    <property type="gene ID" value="tetur09g04170"/>
</dbReference>